<comment type="caution">
    <text evidence="1">The sequence shown here is derived from an EMBL/GenBank/DDBJ whole genome shotgun (WGS) entry which is preliminary data.</text>
</comment>
<name>A0ABR3K248_9AGAR</name>
<dbReference type="Gene3D" id="3.40.30.10">
    <property type="entry name" value="Glutaredoxin"/>
    <property type="match status" value="1"/>
</dbReference>
<dbReference type="EMBL" id="JASNQZ010000001">
    <property type="protein sequence ID" value="KAL0961286.1"/>
    <property type="molecule type" value="Genomic_DNA"/>
</dbReference>
<dbReference type="Proteomes" id="UP001556367">
    <property type="component" value="Unassembled WGS sequence"/>
</dbReference>
<evidence type="ECO:0008006" key="3">
    <source>
        <dbReference type="Google" id="ProtNLM"/>
    </source>
</evidence>
<gene>
    <name evidence="1" type="ORF">HGRIS_006246</name>
</gene>
<proteinExistence type="predicted"/>
<sequence length="78" mass="8560">MSSSVITLYDLATTLKPDQAWSGNTLRARFALNYKGLPFKTVYVEFPDIEKVCKKIGAAPTSLKPNGDPLYHCAPKNG</sequence>
<reference evidence="2" key="1">
    <citation type="submission" date="2024-06" db="EMBL/GenBank/DDBJ databases">
        <title>Multi-omics analyses provide insights into the biosynthesis of the anticancer antibiotic pleurotin in Hohenbuehelia grisea.</title>
        <authorList>
            <person name="Weaver J.A."/>
            <person name="Alberti F."/>
        </authorList>
    </citation>
    <scope>NUCLEOTIDE SEQUENCE [LARGE SCALE GENOMIC DNA]</scope>
    <source>
        <strain evidence="2">T-177</strain>
    </source>
</reference>
<organism evidence="1 2">
    <name type="scientific">Hohenbuehelia grisea</name>
    <dbReference type="NCBI Taxonomy" id="104357"/>
    <lineage>
        <taxon>Eukaryota</taxon>
        <taxon>Fungi</taxon>
        <taxon>Dikarya</taxon>
        <taxon>Basidiomycota</taxon>
        <taxon>Agaricomycotina</taxon>
        <taxon>Agaricomycetes</taxon>
        <taxon>Agaricomycetidae</taxon>
        <taxon>Agaricales</taxon>
        <taxon>Pleurotineae</taxon>
        <taxon>Pleurotaceae</taxon>
        <taxon>Hohenbuehelia</taxon>
    </lineage>
</organism>
<protein>
    <recommendedName>
        <fullName evidence="3">GST N-terminal domain-containing protein</fullName>
    </recommendedName>
</protein>
<evidence type="ECO:0000313" key="2">
    <source>
        <dbReference type="Proteomes" id="UP001556367"/>
    </source>
</evidence>
<accession>A0ABR3K248</accession>
<keyword evidence="2" id="KW-1185">Reference proteome</keyword>
<evidence type="ECO:0000313" key="1">
    <source>
        <dbReference type="EMBL" id="KAL0961286.1"/>
    </source>
</evidence>